<dbReference type="InterPro" id="IPR005331">
    <property type="entry name" value="Sulfotransferase"/>
</dbReference>
<dbReference type="PANTHER" id="PTHR12129">
    <property type="entry name" value="HEPARAN SULFATE 2-O-SULFOTRANSFERASE"/>
    <property type="match status" value="1"/>
</dbReference>
<comment type="similarity">
    <text evidence="2">Belongs to the sulfotransferase 3 family.</text>
</comment>
<evidence type="ECO:0000256" key="5">
    <source>
        <dbReference type="ARBA" id="ARBA00022968"/>
    </source>
</evidence>
<dbReference type="OrthoDB" id="10019582at2759"/>
<dbReference type="PANTHER" id="PTHR12129:SF15">
    <property type="entry name" value="URONYL 2-SULFOTRANSFERASE"/>
    <property type="match status" value="1"/>
</dbReference>
<dbReference type="EMBL" id="JAIZAY010000003">
    <property type="protein sequence ID" value="KAJ8044845.1"/>
    <property type="molecule type" value="Genomic_DNA"/>
</dbReference>
<keyword evidence="3" id="KW-0808">Transferase</keyword>
<evidence type="ECO:0000256" key="4">
    <source>
        <dbReference type="ARBA" id="ARBA00022692"/>
    </source>
</evidence>
<evidence type="ECO:0000256" key="10">
    <source>
        <dbReference type="SAM" id="MobiDB-lite"/>
    </source>
</evidence>
<evidence type="ECO:0000256" key="3">
    <source>
        <dbReference type="ARBA" id="ARBA00022679"/>
    </source>
</evidence>
<evidence type="ECO:0000313" key="12">
    <source>
        <dbReference type="Proteomes" id="UP001152320"/>
    </source>
</evidence>
<evidence type="ECO:0000256" key="2">
    <source>
        <dbReference type="ARBA" id="ARBA00010569"/>
    </source>
</evidence>
<dbReference type="Gene3D" id="3.40.50.300">
    <property type="entry name" value="P-loop containing nucleotide triphosphate hydrolases"/>
    <property type="match status" value="1"/>
</dbReference>
<name>A0A9Q1CH52_HOLLE</name>
<keyword evidence="6" id="KW-1133">Transmembrane helix</keyword>
<sequence length="296" mass="34713">MYTEVEEDESEGAVSESRDIHHRDGKSGKPLIIFNVMPKSGSRTLQELVEKLFYKNKTKTNLRNTMGGNSETQEDKMKIIRQALRSNETEFVYTHMRFKPYRYNGKKPIYISIVRDPIDRLASFYYFVRYGDNKVNLTIPEQQFRENMKAKNLSNTSFDECVLNEGASCRNPAALVRHFCGYSCQYHNNTARRKSFNKAIANINRNYLVVGIMEDYLSILKVLENLIPQVFSGIASVYENEKRTILEIMKTKEKTEVSQQARNKLKSEMEEDYKLYDILKKRFERLKKKHGILHQN</sequence>
<evidence type="ECO:0000256" key="8">
    <source>
        <dbReference type="ARBA" id="ARBA00023136"/>
    </source>
</evidence>
<keyword evidence="9" id="KW-0325">Glycoprotein</keyword>
<dbReference type="AlphaFoldDB" id="A0A9Q1CH52"/>
<dbReference type="InterPro" id="IPR027417">
    <property type="entry name" value="P-loop_NTPase"/>
</dbReference>
<reference evidence="11" key="1">
    <citation type="submission" date="2021-10" db="EMBL/GenBank/DDBJ databases">
        <title>Tropical sea cucumber genome reveals ecological adaptation and Cuvierian tubules defense mechanism.</title>
        <authorList>
            <person name="Chen T."/>
        </authorList>
    </citation>
    <scope>NUCLEOTIDE SEQUENCE</scope>
    <source>
        <strain evidence="11">Nanhai2018</strain>
        <tissue evidence="11">Muscle</tissue>
    </source>
</reference>
<dbReference type="InterPro" id="IPR007734">
    <property type="entry name" value="Heparan_SO4_2-O-STrfase"/>
</dbReference>
<evidence type="ECO:0000256" key="6">
    <source>
        <dbReference type="ARBA" id="ARBA00022989"/>
    </source>
</evidence>
<comment type="caution">
    <text evidence="11">The sequence shown here is derived from an EMBL/GenBank/DDBJ whole genome shotgun (WGS) entry which is preliminary data.</text>
</comment>
<feature type="compositionally biased region" description="Acidic residues" evidence="10">
    <location>
        <begin position="1"/>
        <end position="11"/>
    </location>
</feature>
<dbReference type="GO" id="GO:0000139">
    <property type="term" value="C:Golgi membrane"/>
    <property type="evidence" value="ECO:0007669"/>
    <property type="project" value="UniProtKB-SubCell"/>
</dbReference>
<gene>
    <name evidence="11" type="ORF">HOLleu_07718</name>
</gene>
<dbReference type="Pfam" id="PF03567">
    <property type="entry name" value="Sulfotransfer_2"/>
    <property type="match status" value="1"/>
</dbReference>
<accession>A0A9Q1CH52</accession>
<dbReference type="SUPFAM" id="SSF52540">
    <property type="entry name" value="P-loop containing nucleoside triphosphate hydrolases"/>
    <property type="match status" value="1"/>
</dbReference>
<comment type="subcellular location">
    <subcellularLocation>
        <location evidence="1">Golgi apparatus membrane</location>
        <topology evidence="1">Single-pass type II membrane protein</topology>
    </subcellularLocation>
</comment>
<organism evidence="11 12">
    <name type="scientific">Holothuria leucospilota</name>
    <name type="common">Black long sea cucumber</name>
    <name type="synonym">Mertensiothuria leucospilota</name>
    <dbReference type="NCBI Taxonomy" id="206669"/>
    <lineage>
        <taxon>Eukaryota</taxon>
        <taxon>Metazoa</taxon>
        <taxon>Echinodermata</taxon>
        <taxon>Eleutherozoa</taxon>
        <taxon>Echinozoa</taxon>
        <taxon>Holothuroidea</taxon>
        <taxon>Aspidochirotacea</taxon>
        <taxon>Aspidochirotida</taxon>
        <taxon>Holothuriidae</taxon>
        <taxon>Holothuria</taxon>
    </lineage>
</organism>
<keyword evidence="12" id="KW-1185">Reference proteome</keyword>
<keyword evidence="4" id="KW-0812">Transmembrane</keyword>
<dbReference type="Proteomes" id="UP001152320">
    <property type="component" value="Chromosome 3"/>
</dbReference>
<feature type="region of interest" description="Disordered" evidence="10">
    <location>
        <begin position="1"/>
        <end position="24"/>
    </location>
</feature>
<evidence type="ECO:0000256" key="9">
    <source>
        <dbReference type="ARBA" id="ARBA00023180"/>
    </source>
</evidence>
<dbReference type="GO" id="GO:0008146">
    <property type="term" value="F:sulfotransferase activity"/>
    <property type="evidence" value="ECO:0007669"/>
    <property type="project" value="InterPro"/>
</dbReference>
<proteinExistence type="inferred from homology"/>
<evidence type="ECO:0000256" key="7">
    <source>
        <dbReference type="ARBA" id="ARBA00023034"/>
    </source>
</evidence>
<evidence type="ECO:0000256" key="1">
    <source>
        <dbReference type="ARBA" id="ARBA00004323"/>
    </source>
</evidence>
<keyword evidence="7" id="KW-0333">Golgi apparatus</keyword>
<evidence type="ECO:0000313" key="11">
    <source>
        <dbReference type="EMBL" id="KAJ8044845.1"/>
    </source>
</evidence>
<keyword evidence="5" id="KW-0735">Signal-anchor</keyword>
<protein>
    <submittedName>
        <fullName evidence="11">Heparan sulfate 2-O-sulfotransferase 1</fullName>
    </submittedName>
</protein>
<keyword evidence="8" id="KW-0472">Membrane</keyword>